<dbReference type="InterPro" id="IPR023214">
    <property type="entry name" value="HAD_sf"/>
</dbReference>
<dbReference type="Proteomes" id="UP000323930">
    <property type="component" value="Unassembled WGS sequence"/>
</dbReference>
<dbReference type="SFLD" id="SFLDG01146">
    <property type="entry name" value="C1.2.2"/>
    <property type="match status" value="1"/>
</dbReference>
<protein>
    <submittedName>
        <fullName evidence="3">5'(3')-deoxyribonucleotidase</fullName>
    </submittedName>
</protein>
<dbReference type="Gene3D" id="3.40.50.1000">
    <property type="entry name" value="HAD superfamily/HAD-like"/>
    <property type="match status" value="1"/>
</dbReference>
<dbReference type="SFLD" id="SFLDS00003">
    <property type="entry name" value="Haloacid_Dehalogenase"/>
    <property type="match status" value="1"/>
</dbReference>
<proteinExistence type="inferred from homology"/>
<dbReference type="AlphaFoldDB" id="A0A5D0HKW6"/>
<comment type="caution">
    <text evidence="3">The sequence shown here is derived from an EMBL/GenBank/DDBJ whole genome shotgun (WGS) entry which is preliminary data.</text>
</comment>
<keyword evidence="4" id="KW-1185">Reference proteome</keyword>
<evidence type="ECO:0000256" key="2">
    <source>
        <dbReference type="PIRSR" id="PIRSR610708-1"/>
    </source>
</evidence>
<dbReference type="GO" id="GO:0008253">
    <property type="term" value="F:5'-nucleotidase activity"/>
    <property type="evidence" value="ECO:0007669"/>
    <property type="project" value="InterPro"/>
</dbReference>
<evidence type="ECO:0000313" key="3">
    <source>
        <dbReference type="EMBL" id="TYA71961.1"/>
    </source>
</evidence>
<dbReference type="SFLD" id="SFLDG01126">
    <property type="entry name" value="C1.2:_Nucleotidase_Like"/>
    <property type="match status" value="1"/>
</dbReference>
<dbReference type="InterPro" id="IPR036412">
    <property type="entry name" value="HAD-like_sf"/>
</dbReference>
<name>A0A5D0HKW6_9FLAO</name>
<dbReference type="PANTHER" id="PTHR16504:SF4">
    <property type="entry name" value="5'(3')-DEOXYRIBONUCLEOTIDASE"/>
    <property type="match status" value="1"/>
</dbReference>
<dbReference type="InterPro" id="IPR010708">
    <property type="entry name" value="5'(3')-deoxyribonucleotidase"/>
</dbReference>
<dbReference type="GO" id="GO:0009223">
    <property type="term" value="P:pyrimidine deoxyribonucleotide catabolic process"/>
    <property type="evidence" value="ECO:0007669"/>
    <property type="project" value="TreeGrafter"/>
</dbReference>
<sequence length="182" mass="21255">MTIFVDMDDVLADTYGKHIEWYNRDFNANLKRSDICSGEVYENVPELHRESIIKHAWTPGFFYELKPLPNSIEVIKELCAKHDVYIATAATQFPNSLKEKSEWLAKYFPFIDWQHQIMCGHKFILKGDLLIDDRTYNLEKFEGDTFLFSTPHNAKDTGYKRVANWEEIASLLLKSNQILSTI</sequence>
<dbReference type="RefSeq" id="WP_148544947.1">
    <property type="nucleotide sequence ID" value="NZ_VSDQ01000718.1"/>
</dbReference>
<reference evidence="3 4" key="1">
    <citation type="submission" date="2019-08" db="EMBL/GenBank/DDBJ databases">
        <title>Seonamhaeicola sediminis sp. nov., isolated from marine sediment.</title>
        <authorList>
            <person name="Cao W.R."/>
        </authorList>
    </citation>
    <scope>NUCLEOTIDE SEQUENCE [LARGE SCALE GENOMIC DNA]</scope>
    <source>
        <strain evidence="3 4">B011</strain>
    </source>
</reference>
<dbReference type="Gene3D" id="1.10.40.40">
    <property type="entry name" value="Deoxyribonucleotidase, domain 2"/>
    <property type="match status" value="1"/>
</dbReference>
<dbReference type="EMBL" id="VSDQ01000718">
    <property type="protein sequence ID" value="TYA71961.1"/>
    <property type="molecule type" value="Genomic_DNA"/>
</dbReference>
<dbReference type="OrthoDB" id="278110at2"/>
<gene>
    <name evidence="3" type="ORF">FUA24_20650</name>
</gene>
<organism evidence="3 4">
    <name type="scientific">Seonamhaeicola marinus</name>
    <dbReference type="NCBI Taxonomy" id="1912246"/>
    <lineage>
        <taxon>Bacteria</taxon>
        <taxon>Pseudomonadati</taxon>
        <taxon>Bacteroidota</taxon>
        <taxon>Flavobacteriia</taxon>
        <taxon>Flavobacteriales</taxon>
        <taxon>Flavobacteriaceae</taxon>
    </lineage>
</organism>
<comment type="similarity">
    <text evidence="1">Belongs to the 5'(3')-deoxyribonucleotidase family.</text>
</comment>
<evidence type="ECO:0000256" key="1">
    <source>
        <dbReference type="ARBA" id="ARBA00009589"/>
    </source>
</evidence>
<feature type="active site" description="Proton donor" evidence="2">
    <location>
        <position position="8"/>
    </location>
</feature>
<dbReference type="PANTHER" id="PTHR16504">
    <property type="entry name" value="5'(3')-DEOXYRIBONUCLEOTIDASE"/>
    <property type="match status" value="1"/>
</dbReference>
<evidence type="ECO:0000313" key="4">
    <source>
        <dbReference type="Proteomes" id="UP000323930"/>
    </source>
</evidence>
<accession>A0A5D0HKW6</accession>
<feature type="active site" description="Nucleophile" evidence="2">
    <location>
        <position position="6"/>
    </location>
</feature>
<dbReference type="SUPFAM" id="SSF56784">
    <property type="entry name" value="HAD-like"/>
    <property type="match status" value="1"/>
</dbReference>
<dbReference type="Pfam" id="PF06941">
    <property type="entry name" value="NT5C"/>
    <property type="match status" value="1"/>
</dbReference>